<evidence type="ECO:0000313" key="3">
    <source>
        <dbReference type="Proteomes" id="UP000660885"/>
    </source>
</evidence>
<reference evidence="2 3" key="1">
    <citation type="submission" date="2021-01" db="EMBL/GenBank/DDBJ databases">
        <title>Belnapia mucosa sp. nov. and Belnapia arida sp. nov., isolated from the Tabernas Desert (Almeria, Spain).</title>
        <authorList>
            <person name="Molina-Menor E."/>
            <person name="Vidal-Verdu A."/>
            <person name="Calonge A."/>
            <person name="Satari L."/>
            <person name="Pereto J."/>
            <person name="Porcar M."/>
        </authorList>
    </citation>
    <scope>NUCLEOTIDE SEQUENCE [LARGE SCALE GENOMIC DNA]</scope>
    <source>
        <strain evidence="2 3">T18</strain>
    </source>
</reference>
<organism evidence="2 3">
    <name type="scientific">Belnapia arida</name>
    <dbReference type="NCBI Taxonomy" id="2804533"/>
    <lineage>
        <taxon>Bacteria</taxon>
        <taxon>Pseudomonadati</taxon>
        <taxon>Pseudomonadota</taxon>
        <taxon>Alphaproteobacteria</taxon>
        <taxon>Acetobacterales</taxon>
        <taxon>Roseomonadaceae</taxon>
        <taxon>Belnapia</taxon>
    </lineage>
</organism>
<dbReference type="Proteomes" id="UP000660885">
    <property type="component" value="Unassembled WGS sequence"/>
</dbReference>
<evidence type="ECO:0000259" key="1">
    <source>
        <dbReference type="Pfam" id="PF00857"/>
    </source>
</evidence>
<proteinExistence type="predicted"/>
<keyword evidence="3" id="KW-1185">Reference proteome</keyword>
<dbReference type="InterPro" id="IPR053152">
    <property type="entry name" value="Hydrolase_YcaC-like"/>
</dbReference>
<dbReference type="SUPFAM" id="SSF52499">
    <property type="entry name" value="Isochorismatase-like hydrolases"/>
    <property type="match status" value="1"/>
</dbReference>
<dbReference type="RefSeq" id="WP_202830221.1">
    <property type="nucleotide sequence ID" value="NZ_JAETWB010000001.1"/>
</dbReference>
<comment type="caution">
    <text evidence="2">The sequence shown here is derived from an EMBL/GenBank/DDBJ whole genome shotgun (WGS) entry which is preliminary data.</text>
</comment>
<evidence type="ECO:0000313" key="2">
    <source>
        <dbReference type="EMBL" id="MBL6077086.1"/>
    </source>
</evidence>
<dbReference type="PANTHER" id="PTHR43559:SF1">
    <property type="entry name" value="HYDROLASE"/>
    <property type="match status" value="1"/>
</dbReference>
<dbReference type="PANTHER" id="PTHR43559">
    <property type="entry name" value="HYDROLASE YCAC-RELATED"/>
    <property type="match status" value="1"/>
</dbReference>
<gene>
    <name evidence="2" type="ORF">JMJ56_03645</name>
</gene>
<dbReference type="Gene3D" id="3.40.50.850">
    <property type="entry name" value="Isochorismatase-like"/>
    <property type="match status" value="1"/>
</dbReference>
<name>A0ABS1TXA4_9PROT</name>
<dbReference type="InterPro" id="IPR036380">
    <property type="entry name" value="Isochorismatase-like_sf"/>
</dbReference>
<dbReference type="EMBL" id="JAETWB010000001">
    <property type="protein sequence ID" value="MBL6077086.1"/>
    <property type="molecule type" value="Genomic_DNA"/>
</dbReference>
<protein>
    <submittedName>
        <fullName evidence="2">Isochorismatase family protein</fullName>
    </submittedName>
</protein>
<sequence>MERMAEPRRGLPRTDAWSGRMTGQGVFRYEETAMVVIDYQQEMFDQIRSETSAGLVDLNIRFLIRTAKAFGMPIVLSTVGVELGVNGPTRSSILEELPGAPEIDRSSMNAWEDAAFRDAVRATGRKRLLVGALFTEICLAFPVVEMLRDGYDVAFPVDAVGGLSQVAHATAIQRLVQAGAVPTTALAFGTELFRDWKSPVAGRARELVKGYLTEVAQATSPHVEGA</sequence>
<accession>A0ABS1TXA4</accession>
<feature type="domain" description="Isochorismatase-like" evidence="1">
    <location>
        <begin position="32"/>
        <end position="185"/>
    </location>
</feature>
<dbReference type="InterPro" id="IPR000868">
    <property type="entry name" value="Isochorismatase-like_dom"/>
</dbReference>
<dbReference type="Pfam" id="PF00857">
    <property type="entry name" value="Isochorismatase"/>
    <property type="match status" value="1"/>
</dbReference>